<keyword evidence="2" id="KW-1133">Transmembrane helix</keyword>
<name>A0A8S2F4W2_9BILA</name>
<organism evidence="3 5">
    <name type="scientific">Didymodactylos carnosus</name>
    <dbReference type="NCBI Taxonomy" id="1234261"/>
    <lineage>
        <taxon>Eukaryota</taxon>
        <taxon>Metazoa</taxon>
        <taxon>Spiralia</taxon>
        <taxon>Gnathifera</taxon>
        <taxon>Rotifera</taxon>
        <taxon>Eurotatoria</taxon>
        <taxon>Bdelloidea</taxon>
        <taxon>Philodinida</taxon>
        <taxon>Philodinidae</taxon>
        <taxon>Didymodactylos</taxon>
    </lineage>
</organism>
<evidence type="ECO:0000256" key="1">
    <source>
        <dbReference type="SAM" id="MobiDB-lite"/>
    </source>
</evidence>
<feature type="transmembrane region" description="Helical" evidence="2">
    <location>
        <begin position="412"/>
        <end position="433"/>
    </location>
</feature>
<feature type="compositionally biased region" description="Polar residues" evidence="1">
    <location>
        <begin position="342"/>
        <end position="358"/>
    </location>
</feature>
<evidence type="ECO:0000313" key="3">
    <source>
        <dbReference type="EMBL" id="CAF1325769.1"/>
    </source>
</evidence>
<feature type="region of interest" description="Disordered" evidence="1">
    <location>
        <begin position="182"/>
        <end position="203"/>
    </location>
</feature>
<feature type="compositionally biased region" description="Polar residues" evidence="1">
    <location>
        <begin position="367"/>
        <end position="378"/>
    </location>
</feature>
<keyword evidence="2" id="KW-0472">Membrane</keyword>
<dbReference type="AlphaFoldDB" id="A0A8S2F4W2"/>
<evidence type="ECO:0000256" key="2">
    <source>
        <dbReference type="SAM" id="Phobius"/>
    </source>
</evidence>
<comment type="caution">
    <text evidence="3">The sequence shown here is derived from an EMBL/GenBank/DDBJ whole genome shotgun (WGS) entry which is preliminary data.</text>
</comment>
<dbReference type="Proteomes" id="UP000682733">
    <property type="component" value="Unassembled WGS sequence"/>
</dbReference>
<feature type="compositionally biased region" description="Polar residues" evidence="1">
    <location>
        <begin position="388"/>
        <end position="398"/>
    </location>
</feature>
<dbReference type="Proteomes" id="UP000677228">
    <property type="component" value="Unassembled WGS sequence"/>
</dbReference>
<sequence length="492" mass="57339">MRQRYYQQQIKQQSNPKLRYTDDEWQPLWLWNPCHTKHQQRYATKEESHSNLRSQQHNIQSFTGVWGGKFHINQIVMIYDQKCARVPGVDFLQATILELDHRQRRCLVKFDYNHLSDYVAFDDMDHDKLACLKRIQSMEIHASLIMKNNNSIAQSEHLNDQQSADGSESPCDVDLRELYDDPFDSRYNSSEDDDEEYSKTNFQPITPGTVSKHCFHGQHMRDFACYLQTQSLELENYMKRIQANMEEISLKENNSSFEDPVPVSDEEEIMWPEDGEVWYNHEIKQQRHQFVRTTAPHLYDYATLKQVITAASAPHEIIKLVPSNNNHQQNQREMGHELLKPQVQNRKQQQHSWLQRPTQKAVKQRSTKQPSFLGTTNDIRSDPIAEKPQTSSKPTPYSFSEPKLKSSVGGSWILNTWVLLSLLLLSMLGGRLLRRPTQSIAGDSEHLVQLIVAVIRVGIQFTHAKQHDGLFGSSKIEDTSGHWDWLRPYMVP</sequence>
<dbReference type="EMBL" id="CAJNOK010021010">
    <property type="protein sequence ID" value="CAF1325769.1"/>
    <property type="molecule type" value="Genomic_DNA"/>
</dbReference>
<dbReference type="EMBL" id="CAJOBA010042620">
    <property type="protein sequence ID" value="CAF4136789.1"/>
    <property type="molecule type" value="Genomic_DNA"/>
</dbReference>
<gene>
    <name evidence="3" type="ORF">OVA965_LOCUS29652</name>
    <name evidence="4" type="ORF">TMI583_LOCUS30435</name>
</gene>
<protein>
    <submittedName>
        <fullName evidence="3">Uncharacterized protein</fullName>
    </submittedName>
</protein>
<reference evidence="3" key="1">
    <citation type="submission" date="2021-02" db="EMBL/GenBank/DDBJ databases">
        <authorList>
            <person name="Nowell W R."/>
        </authorList>
    </citation>
    <scope>NUCLEOTIDE SEQUENCE</scope>
</reference>
<keyword evidence="2" id="KW-0812">Transmembrane</keyword>
<evidence type="ECO:0000313" key="4">
    <source>
        <dbReference type="EMBL" id="CAF4136789.1"/>
    </source>
</evidence>
<feature type="region of interest" description="Disordered" evidence="1">
    <location>
        <begin position="342"/>
        <end position="403"/>
    </location>
</feature>
<accession>A0A8S2F4W2</accession>
<proteinExistence type="predicted"/>
<evidence type="ECO:0000313" key="5">
    <source>
        <dbReference type="Proteomes" id="UP000677228"/>
    </source>
</evidence>